<keyword evidence="1" id="KW-0812">Transmembrane</keyword>
<sequence>MWFILLCFVLGMIAAYFFPIEMPFVYSKYMAVVILAFADSFFGAFKSGLEGKFSGWQAITGFFGNAIVAAGLTYAGDLLGIDLYIAAVILFGIRIFNNITSIRHLLFIPPSSKYE</sequence>
<feature type="transmembrane region" description="Helical" evidence="1">
    <location>
        <begin position="81"/>
        <end position="97"/>
    </location>
</feature>
<keyword evidence="1" id="KW-1133">Transmembrane helix</keyword>
<dbReference type="EMBL" id="DRUY01000200">
    <property type="protein sequence ID" value="HHI66070.1"/>
    <property type="molecule type" value="Genomic_DNA"/>
</dbReference>
<organism evidence="2">
    <name type="scientific">Thermodesulfobium narugense</name>
    <dbReference type="NCBI Taxonomy" id="184064"/>
    <lineage>
        <taxon>Bacteria</taxon>
        <taxon>Pseudomonadati</taxon>
        <taxon>Thermodesulfobiota</taxon>
        <taxon>Thermodesulfobiia</taxon>
        <taxon>Thermodesulfobiales</taxon>
        <taxon>Thermodesulfobiaceae</taxon>
        <taxon>Thermodesulfobium</taxon>
    </lineage>
</organism>
<evidence type="ECO:0000313" key="2">
    <source>
        <dbReference type="EMBL" id="HHI66070.1"/>
    </source>
</evidence>
<keyword evidence="1" id="KW-0472">Membrane</keyword>
<dbReference type="InterPro" id="IPR009709">
    <property type="entry name" value="DUF1290"/>
</dbReference>
<comment type="caution">
    <text evidence="2">The sequence shown here is derived from an EMBL/GenBank/DDBJ whole genome shotgun (WGS) entry which is preliminary data.</text>
</comment>
<dbReference type="AlphaFoldDB" id="A0A7C5PES5"/>
<gene>
    <name evidence="2" type="ORF">ENL70_05945</name>
</gene>
<proteinExistence type="predicted"/>
<protein>
    <submittedName>
        <fullName evidence="2">DUF1290 domain-containing protein</fullName>
    </submittedName>
</protein>
<accession>A0A7C5PES5</accession>
<dbReference type="Pfam" id="PF06947">
    <property type="entry name" value="DUF1290"/>
    <property type="match status" value="1"/>
</dbReference>
<reference evidence="2" key="1">
    <citation type="journal article" date="2020" name="mSystems">
        <title>Genome- and Community-Level Interaction Insights into Carbon Utilization and Element Cycling Functions of Hydrothermarchaeota in Hydrothermal Sediment.</title>
        <authorList>
            <person name="Zhou Z."/>
            <person name="Liu Y."/>
            <person name="Xu W."/>
            <person name="Pan J."/>
            <person name="Luo Z.H."/>
            <person name="Li M."/>
        </authorList>
    </citation>
    <scope>NUCLEOTIDE SEQUENCE [LARGE SCALE GENOMIC DNA]</scope>
    <source>
        <strain evidence="2">SpSt-1019</strain>
    </source>
</reference>
<feature type="transmembrane region" description="Helical" evidence="1">
    <location>
        <begin position="56"/>
        <end position="75"/>
    </location>
</feature>
<name>A0A7C5PES5_9BACT</name>
<feature type="transmembrane region" description="Helical" evidence="1">
    <location>
        <begin position="25"/>
        <end position="44"/>
    </location>
</feature>
<evidence type="ECO:0000256" key="1">
    <source>
        <dbReference type="SAM" id="Phobius"/>
    </source>
</evidence>